<accession>A0A367J5X6</accession>
<proteinExistence type="predicted"/>
<keyword evidence="3" id="KW-1185">Reference proteome</keyword>
<gene>
    <name evidence="2" type="ORF">CU097_004092</name>
</gene>
<organism evidence="2 3">
    <name type="scientific">Rhizopus azygosporus</name>
    <name type="common">Rhizopus microsporus var. azygosporus</name>
    <dbReference type="NCBI Taxonomy" id="86630"/>
    <lineage>
        <taxon>Eukaryota</taxon>
        <taxon>Fungi</taxon>
        <taxon>Fungi incertae sedis</taxon>
        <taxon>Mucoromycota</taxon>
        <taxon>Mucoromycotina</taxon>
        <taxon>Mucoromycetes</taxon>
        <taxon>Mucorales</taxon>
        <taxon>Mucorineae</taxon>
        <taxon>Rhizopodaceae</taxon>
        <taxon>Rhizopus</taxon>
    </lineage>
</organism>
<dbReference type="Proteomes" id="UP000252139">
    <property type="component" value="Unassembled WGS sequence"/>
</dbReference>
<sequence length="698" mass="79961">MSSGYAVLNTRQSENTPDVNRFQELSHQISWCETDDVFLATWNNMPIWCRYCRKEDHTKFECVPNLKLELSVTVVIRMTTRSFECSPRNCPLNPHKKRNRKSHQLKQPVPLDLSTVNTQVQDSDEDSDDSDYREEYSETMLATSDKEGDDLIDEDEVRLLTEGISLVSDVWNIYHTLQDYTVFSSAGRLSSVTIDKRQTYTSVFFATIMETLHQKCIVINIPCEEKKAWFSAYHELETSSTWKIQFYSKSSAHAEEEPDIDGIVTPEHLRQEVLESKKRRKLTHYYNDAAVVALKSNLSDQVPLWLNGLCVLSAYELFSGGVSSYPFIAENYSMSSDEAHQAVNTIAPIFLESAIILQDDWFMVTSINAFIHYNPSIDDCADFSHIMYQSIANAYIRRKRRFNNKFFKLSIRYGPLEFFATAGFHELCNITETVPFLSISIPDLPTGLVAQVNMPSSTNIYFGSALLVHPLDEAISLGLSKLKELKFIIIPEDWTIIPLLERLVSWLAMSITNTSFNFLGNELLRTSLESENLYRSWDFVNTICFYSKIEAISNVSDYCAGKFKTVTVKDECVNSVYKVMYSTTEAEYNDGLVTFQAATENINNYVDVSRGCTSTQRAESSHHALKKDVSAVLPLKGAFRNVNEFINNFERKYHQLEIEEATRVDILLYEDSQLQKLFKKVSHRALSKAKFLALYALY</sequence>
<comment type="caution">
    <text evidence="2">The sequence shown here is derived from an EMBL/GenBank/DDBJ whole genome shotgun (WGS) entry which is preliminary data.</text>
</comment>
<dbReference type="OrthoDB" id="2275138at2759"/>
<dbReference type="EMBL" id="PJQL01002176">
    <property type="protein sequence ID" value="RCH85131.1"/>
    <property type="molecule type" value="Genomic_DNA"/>
</dbReference>
<feature type="compositionally biased region" description="Acidic residues" evidence="1">
    <location>
        <begin position="122"/>
        <end position="132"/>
    </location>
</feature>
<reference evidence="2 3" key="1">
    <citation type="journal article" date="2018" name="G3 (Bethesda)">
        <title>Phylogenetic and Phylogenomic Definition of Rhizopus Species.</title>
        <authorList>
            <person name="Gryganskyi A.P."/>
            <person name="Golan J."/>
            <person name="Dolatabadi S."/>
            <person name="Mondo S."/>
            <person name="Robb S."/>
            <person name="Idnurm A."/>
            <person name="Muszewska A."/>
            <person name="Steczkiewicz K."/>
            <person name="Masonjones S."/>
            <person name="Liao H.L."/>
            <person name="Gajdeczka M.T."/>
            <person name="Anike F."/>
            <person name="Vuek A."/>
            <person name="Anishchenko I.M."/>
            <person name="Voigt K."/>
            <person name="de Hoog G.S."/>
            <person name="Smith M.E."/>
            <person name="Heitman J."/>
            <person name="Vilgalys R."/>
            <person name="Stajich J.E."/>
        </authorList>
    </citation>
    <scope>NUCLEOTIDE SEQUENCE [LARGE SCALE GENOMIC DNA]</scope>
    <source>
        <strain evidence="2 3">CBS 357.93</strain>
    </source>
</reference>
<feature type="non-terminal residue" evidence="2">
    <location>
        <position position="698"/>
    </location>
</feature>
<evidence type="ECO:0000313" key="2">
    <source>
        <dbReference type="EMBL" id="RCH85131.1"/>
    </source>
</evidence>
<evidence type="ECO:0000313" key="3">
    <source>
        <dbReference type="Proteomes" id="UP000252139"/>
    </source>
</evidence>
<protein>
    <submittedName>
        <fullName evidence="2">Uncharacterized protein</fullName>
    </submittedName>
</protein>
<evidence type="ECO:0000256" key="1">
    <source>
        <dbReference type="SAM" id="MobiDB-lite"/>
    </source>
</evidence>
<name>A0A367J5X6_RHIAZ</name>
<dbReference type="AlphaFoldDB" id="A0A367J5X6"/>
<feature type="region of interest" description="Disordered" evidence="1">
    <location>
        <begin position="113"/>
        <end position="136"/>
    </location>
</feature>